<evidence type="ECO:0000313" key="7">
    <source>
        <dbReference type="EMBL" id="KUG19822.1"/>
    </source>
</evidence>
<reference evidence="7" key="1">
    <citation type="journal article" date="2015" name="Proc. Natl. Acad. Sci. U.S.A.">
        <title>Networks of energetic and metabolic interactions define dynamics in microbial communities.</title>
        <authorList>
            <person name="Embree M."/>
            <person name="Liu J.K."/>
            <person name="Al-Bassam M.M."/>
            <person name="Zengler K."/>
        </authorList>
    </citation>
    <scope>NUCLEOTIDE SEQUENCE</scope>
</reference>
<evidence type="ECO:0000256" key="1">
    <source>
        <dbReference type="ARBA" id="ARBA00009277"/>
    </source>
</evidence>
<feature type="domain" description="Integrase catalytic" evidence="6">
    <location>
        <begin position="119"/>
        <end position="294"/>
    </location>
</feature>
<dbReference type="SUPFAM" id="SSF53098">
    <property type="entry name" value="Ribonuclease H-like"/>
    <property type="match status" value="1"/>
</dbReference>
<keyword evidence="4" id="KW-0233">DNA recombination</keyword>
<dbReference type="GO" id="GO:0015074">
    <property type="term" value="P:DNA integration"/>
    <property type="evidence" value="ECO:0007669"/>
    <property type="project" value="InterPro"/>
</dbReference>
<feature type="domain" description="HTH IS21-type" evidence="5">
    <location>
        <begin position="11"/>
        <end position="73"/>
    </location>
</feature>
<keyword evidence="3" id="KW-0238">DNA-binding</keyword>
<dbReference type="Gene3D" id="3.30.420.10">
    <property type="entry name" value="Ribonuclease H-like superfamily/Ribonuclease H"/>
    <property type="match status" value="1"/>
</dbReference>
<evidence type="ECO:0000256" key="4">
    <source>
        <dbReference type="ARBA" id="ARBA00023172"/>
    </source>
</evidence>
<dbReference type="InterPro" id="IPR001584">
    <property type="entry name" value="Integrase_cat-core"/>
</dbReference>
<dbReference type="NCBIfam" id="NF033546">
    <property type="entry name" value="transpos_IS21"/>
    <property type="match status" value="1"/>
</dbReference>
<dbReference type="PANTHER" id="PTHR35004">
    <property type="entry name" value="TRANSPOSASE RV3428C-RELATED"/>
    <property type="match status" value="1"/>
</dbReference>
<proteinExistence type="inferred from homology"/>
<dbReference type="PANTHER" id="PTHR35004:SF6">
    <property type="entry name" value="TRANSPOSASE"/>
    <property type="match status" value="1"/>
</dbReference>
<dbReference type="EMBL" id="LNQE01001254">
    <property type="protein sequence ID" value="KUG19822.1"/>
    <property type="molecule type" value="Genomic_DNA"/>
</dbReference>
<dbReference type="Pfam" id="PF22483">
    <property type="entry name" value="Mu-transpos_C_2"/>
    <property type="match status" value="1"/>
</dbReference>
<gene>
    <name evidence="7" type="ORF">ASZ90_010456</name>
</gene>
<dbReference type="AlphaFoldDB" id="A0A0W8FGH2"/>
<dbReference type="Pfam" id="PF00665">
    <property type="entry name" value="rve"/>
    <property type="match status" value="1"/>
</dbReference>
<dbReference type="GO" id="GO:0003677">
    <property type="term" value="F:DNA binding"/>
    <property type="evidence" value="ECO:0007669"/>
    <property type="project" value="UniProtKB-KW"/>
</dbReference>
<dbReference type="GO" id="GO:0006310">
    <property type="term" value="P:DNA recombination"/>
    <property type="evidence" value="ECO:0007669"/>
    <property type="project" value="UniProtKB-KW"/>
</dbReference>
<name>A0A0W8FGH2_9ZZZZ</name>
<organism evidence="7">
    <name type="scientific">hydrocarbon metagenome</name>
    <dbReference type="NCBI Taxonomy" id="938273"/>
    <lineage>
        <taxon>unclassified sequences</taxon>
        <taxon>metagenomes</taxon>
        <taxon>ecological metagenomes</taxon>
    </lineage>
</organism>
<evidence type="ECO:0000256" key="3">
    <source>
        <dbReference type="ARBA" id="ARBA00023125"/>
    </source>
</evidence>
<protein>
    <submittedName>
        <fullName evidence="7">Mobile element protein</fullName>
    </submittedName>
</protein>
<comment type="similarity">
    <text evidence="1">Belongs to the transposase IS21/IS408/IS1162 family.</text>
</comment>
<dbReference type="PROSITE" id="PS50994">
    <property type="entry name" value="INTEGRASE"/>
    <property type="match status" value="1"/>
</dbReference>
<evidence type="ECO:0000259" key="5">
    <source>
        <dbReference type="PROSITE" id="PS50531"/>
    </source>
</evidence>
<dbReference type="PROSITE" id="PS50531">
    <property type="entry name" value="HTH_IS21"/>
    <property type="match status" value="1"/>
</dbReference>
<dbReference type="InterPro" id="IPR054353">
    <property type="entry name" value="IstA-like_C"/>
</dbReference>
<dbReference type="InterPro" id="IPR036397">
    <property type="entry name" value="RNaseH_sf"/>
</dbReference>
<dbReference type="InterPro" id="IPR012337">
    <property type="entry name" value="RNaseH-like_sf"/>
</dbReference>
<evidence type="ECO:0000256" key="2">
    <source>
        <dbReference type="ARBA" id="ARBA00022578"/>
    </source>
</evidence>
<evidence type="ECO:0000259" key="6">
    <source>
        <dbReference type="PROSITE" id="PS50994"/>
    </source>
</evidence>
<dbReference type="GO" id="GO:0032196">
    <property type="term" value="P:transposition"/>
    <property type="evidence" value="ECO:0007669"/>
    <property type="project" value="UniProtKB-KW"/>
</dbReference>
<comment type="caution">
    <text evidence="7">The sequence shown here is derived from an EMBL/GenBank/DDBJ whole genome shotgun (WGS) entry which is preliminary data.</text>
</comment>
<accession>A0A0W8FGH2</accession>
<keyword evidence="2" id="KW-0815">Transposition</keyword>
<sequence length="422" mass="48929">MVDEEDYFMFKDLAREQEQATGRVNISALSRETGFDRKTVRYYLSRDRPPVTPRTRTKPSKLDPYKPYILKRLANYPRLSRVRLLEEIQGQGYDGKATILGDYLRQVRPTVPVLPEIRYETKPGEMAQCDWSECIASRPDGPEQKVNCFTMVLGYSRVRYIEFTMSQDLQTFLECHLHAFEYFGGVPQVLLYDNLGSVVLKRKYPSTASDFHPAFVDLRDHFGFTARLCRVYRAKTKGKVERSIGFVKDNFLYGREFSSLDELNLRAREWLDTVNRNVHGTTHEIPFDRLPQENLRPFSSYPPYHVQKKYSRKVSRDCYLSLYGNLYSVPWRFAGSYVDVVVRGTTVLVSANGMAICSHPLLIGKDQRSRQNEHFDGLLKQILNEPCTSPKKKPILKSCIGEYTVEERNLALYDVLCEEGDR</sequence>
<dbReference type="InterPro" id="IPR017894">
    <property type="entry name" value="HTH_IS21_transposase_type"/>
</dbReference>